<feature type="region of interest" description="Disordered" evidence="1">
    <location>
        <begin position="40"/>
        <end position="87"/>
    </location>
</feature>
<accession>A0A392QRC6</accession>
<dbReference type="EMBL" id="LXQA010151159">
    <property type="protein sequence ID" value="MCI26076.1"/>
    <property type="molecule type" value="Genomic_DNA"/>
</dbReference>
<protein>
    <submittedName>
        <fullName evidence="3">Cold and drought-regulated protein CORA</fullName>
    </submittedName>
</protein>
<feature type="chain" id="PRO_5017405375" evidence="2">
    <location>
        <begin position="26"/>
        <end position="87"/>
    </location>
</feature>
<dbReference type="Pfam" id="PF07172">
    <property type="entry name" value="GRP"/>
    <property type="match status" value="1"/>
</dbReference>
<dbReference type="AlphaFoldDB" id="A0A392QRC6"/>
<keyword evidence="2" id="KW-0732">Signal</keyword>
<evidence type="ECO:0000256" key="1">
    <source>
        <dbReference type="SAM" id="MobiDB-lite"/>
    </source>
</evidence>
<dbReference type="Proteomes" id="UP000265520">
    <property type="component" value="Unassembled WGS sequence"/>
</dbReference>
<name>A0A392QRC6_9FABA</name>
<evidence type="ECO:0000256" key="2">
    <source>
        <dbReference type="SAM" id="SignalP"/>
    </source>
</evidence>
<proteinExistence type="predicted"/>
<dbReference type="PANTHER" id="PTHR37389">
    <property type="entry name" value="NODULIN-24"/>
    <property type="match status" value="1"/>
</dbReference>
<feature type="non-terminal residue" evidence="3">
    <location>
        <position position="87"/>
    </location>
</feature>
<evidence type="ECO:0000313" key="3">
    <source>
        <dbReference type="EMBL" id="MCI26076.1"/>
    </source>
</evidence>
<dbReference type="InterPro" id="IPR010800">
    <property type="entry name" value="GRP"/>
</dbReference>
<organism evidence="3 4">
    <name type="scientific">Trifolium medium</name>
    <dbReference type="NCBI Taxonomy" id="97028"/>
    <lineage>
        <taxon>Eukaryota</taxon>
        <taxon>Viridiplantae</taxon>
        <taxon>Streptophyta</taxon>
        <taxon>Embryophyta</taxon>
        <taxon>Tracheophyta</taxon>
        <taxon>Spermatophyta</taxon>
        <taxon>Magnoliopsida</taxon>
        <taxon>eudicotyledons</taxon>
        <taxon>Gunneridae</taxon>
        <taxon>Pentapetalae</taxon>
        <taxon>rosids</taxon>
        <taxon>fabids</taxon>
        <taxon>Fabales</taxon>
        <taxon>Fabaceae</taxon>
        <taxon>Papilionoideae</taxon>
        <taxon>50 kb inversion clade</taxon>
        <taxon>NPAAA clade</taxon>
        <taxon>Hologalegina</taxon>
        <taxon>IRL clade</taxon>
        <taxon>Trifolieae</taxon>
        <taxon>Trifolium</taxon>
    </lineage>
</organism>
<keyword evidence="4" id="KW-1185">Reference proteome</keyword>
<feature type="signal peptide" evidence="2">
    <location>
        <begin position="1"/>
        <end position="25"/>
    </location>
</feature>
<sequence>MDSKKVILILSLLAMVLLISSVVSARNLTETSFDTKKEQAINVSPQYGKAPYGKSRGDPNNRGGYNPGNGGGGGGSPSNGGGGGGDP</sequence>
<reference evidence="3 4" key="1">
    <citation type="journal article" date="2018" name="Front. Plant Sci.">
        <title>Red Clover (Trifolium pratense) and Zigzag Clover (T. medium) - A Picture of Genomic Similarities and Differences.</title>
        <authorList>
            <person name="Dluhosova J."/>
            <person name="Istvanek J."/>
            <person name="Nedelnik J."/>
            <person name="Repkova J."/>
        </authorList>
    </citation>
    <scope>NUCLEOTIDE SEQUENCE [LARGE SCALE GENOMIC DNA]</scope>
    <source>
        <strain evidence="4">cv. 10/8</strain>
        <tissue evidence="3">Leaf</tissue>
    </source>
</reference>
<evidence type="ECO:0000313" key="4">
    <source>
        <dbReference type="Proteomes" id="UP000265520"/>
    </source>
</evidence>
<dbReference type="PANTHER" id="PTHR37389:SF40">
    <property type="entry name" value="NODULIN-24"/>
    <property type="match status" value="1"/>
</dbReference>
<comment type="caution">
    <text evidence="3">The sequence shown here is derived from an EMBL/GenBank/DDBJ whole genome shotgun (WGS) entry which is preliminary data.</text>
</comment>
<feature type="compositionally biased region" description="Gly residues" evidence="1">
    <location>
        <begin position="65"/>
        <end position="87"/>
    </location>
</feature>